<dbReference type="Gene3D" id="3.40.50.20">
    <property type="match status" value="1"/>
</dbReference>
<accession>A0A7K3VWR4</accession>
<gene>
    <name evidence="6" type="ORF">GR257_38305</name>
</gene>
<dbReference type="AlphaFoldDB" id="A0A7K3VWR4"/>
<evidence type="ECO:0000313" key="6">
    <source>
        <dbReference type="EMBL" id="NEK20601.1"/>
    </source>
</evidence>
<evidence type="ECO:0000256" key="1">
    <source>
        <dbReference type="ARBA" id="ARBA00022598"/>
    </source>
</evidence>
<organism evidence="6 7">
    <name type="scientific">Rhizobium leguminosarum</name>
    <dbReference type="NCBI Taxonomy" id="384"/>
    <lineage>
        <taxon>Bacteria</taxon>
        <taxon>Pseudomonadati</taxon>
        <taxon>Pseudomonadota</taxon>
        <taxon>Alphaproteobacteria</taxon>
        <taxon>Hyphomicrobiales</taxon>
        <taxon>Rhizobiaceae</taxon>
        <taxon>Rhizobium/Agrobacterium group</taxon>
        <taxon>Rhizobium</taxon>
    </lineage>
</organism>
<name>A0A7K3VWR4_RHILE</name>
<dbReference type="PANTHER" id="PTHR43585">
    <property type="entry name" value="FUMIPYRROLE BIOSYNTHESIS PROTEIN C"/>
    <property type="match status" value="1"/>
</dbReference>
<keyword evidence="1" id="KW-0436">Ligase</keyword>
<evidence type="ECO:0000256" key="2">
    <source>
        <dbReference type="ARBA" id="ARBA00022741"/>
    </source>
</evidence>
<dbReference type="GO" id="GO:0046872">
    <property type="term" value="F:metal ion binding"/>
    <property type="evidence" value="ECO:0007669"/>
    <property type="project" value="InterPro"/>
</dbReference>
<dbReference type="PANTHER" id="PTHR43585:SF2">
    <property type="entry name" value="ATP-GRASP ENZYME FSQD"/>
    <property type="match status" value="1"/>
</dbReference>
<dbReference type="SUPFAM" id="SSF56059">
    <property type="entry name" value="Glutathione synthetase ATP-binding domain-like"/>
    <property type="match status" value="1"/>
</dbReference>
<dbReference type="Gene3D" id="3.30.1490.20">
    <property type="entry name" value="ATP-grasp fold, A domain"/>
    <property type="match status" value="1"/>
</dbReference>
<dbReference type="InterPro" id="IPR011761">
    <property type="entry name" value="ATP-grasp"/>
</dbReference>
<evidence type="ECO:0000313" key="7">
    <source>
        <dbReference type="Proteomes" id="UP000471705"/>
    </source>
</evidence>
<proteinExistence type="predicted"/>
<dbReference type="PROSITE" id="PS50975">
    <property type="entry name" value="ATP_GRASP"/>
    <property type="match status" value="1"/>
</dbReference>
<comment type="caution">
    <text evidence="6">The sequence shown here is derived from an EMBL/GenBank/DDBJ whole genome shotgun (WGS) entry which is preliminary data.</text>
</comment>
<dbReference type="GO" id="GO:0016874">
    <property type="term" value="F:ligase activity"/>
    <property type="evidence" value="ECO:0007669"/>
    <property type="project" value="UniProtKB-KW"/>
</dbReference>
<keyword evidence="2 4" id="KW-0547">Nucleotide-binding</keyword>
<sequence>MASKALILIEGHRSIGPLYVRAAQRRGLYPITMSIDPTQYGYLAAEGIEAVQVDTNDLDAMKSVYSRLRLTHAIAGLTGFSGLDESVYVTVGKLCRHFGLPGPDPASIEQCHDKFVQRQLLAQAGVPIPDYRVATNATEVESAAAEIGLPVVIKP</sequence>
<evidence type="ECO:0000256" key="4">
    <source>
        <dbReference type="PROSITE-ProRule" id="PRU00409"/>
    </source>
</evidence>
<keyword evidence="3 4" id="KW-0067">ATP-binding</keyword>
<dbReference type="RefSeq" id="WP_409563979.1">
    <property type="nucleotide sequence ID" value="NZ_WUFV01000049.1"/>
</dbReference>
<dbReference type="InterPro" id="IPR013815">
    <property type="entry name" value="ATP_grasp_subdomain_1"/>
</dbReference>
<evidence type="ECO:0000256" key="3">
    <source>
        <dbReference type="ARBA" id="ARBA00022840"/>
    </source>
</evidence>
<feature type="non-terminal residue" evidence="6">
    <location>
        <position position="155"/>
    </location>
</feature>
<dbReference type="InterPro" id="IPR052032">
    <property type="entry name" value="ATP-dep_AA_Ligase"/>
</dbReference>
<dbReference type="EMBL" id="WUFV01000049">
    <property type="protein sequence ID" value="NEK20601.1"/>
    <property type="molecule type" value="Genomic_DNA"/>
</dbReference>
<dbReference type="Proteomes" id="UP000471705">
    <property type="component" value="Unassembled WGS sequence"/>
</dbReference>
<feature type="domain" description="ATP-grasp" evidence="5">
    <location>
        <begin position="118"/>
        <end position="155"/>
    </location>
</feature>
<reference evidence="6 7" key="1">
    <citation type="submission" date="2019-12" db="EMBL/GenBank/DDBJ databases">
        <title>Rhizobium genotypes associated with high levels of biological nitrogen fixation by grain legumes in a temperate-maritime cropping system.</title>
        <authorList>
            <person name="Maluk M."/>
            <person name="Francesc Ferrando Molina F."/>
            <person name="Lopez Del Egido L."/>
            <person name="Lafos M."/>
            <person name="Langarica-Fuentes A."/>
            <person name="Gebre Yohannes G."/>
            <person name="Young M.W."/>
            <person name="Martin P."/>
            <person name="Gantlett R."/>
            <person name="Kenicer G."/>
            <person name="Hawes C."/>
            <person name="Begg G.S."/>
            <person name="Quilliam R.S."/>
            <person name="Squire G.R."/>
            <person name="Poole P.S."/>
            <person name="Young P.W."/>
            <person name="Iannetta P.M."/>
            <person name="James E.K."/>
        </authorList>
    </citation>
    <scope>NUCLEOTIDE SEQUENCE [LARGE SCALE GENOMIC DNA]</scope>
    <source>
        <strain evidence="6 7">JHI54</strain>
    </source>
</reference>
<dbReference type="GO" id="GO:0005524">
    <property type="term" value="F:ATP binding"/>
    <property type="evidence" value="ECO:0007669"/>
    <property type="project" value="UniProtKB-UniRule"/>
</dbReference>
<protein>
    <recommendedName>
        <fullName evidence="5">ATP-grasp domain-containing protein</fullName>
    </recommendedName>
</protein>
<evidence type="ECO:0000259" key="5">
    <source>
        <dbReference type="PROSITE" id="PS50975"/>
    </source>
</evidence>